<feature type="region of interest" description="Disordered" evidence="1">
    <location>
        <begin position="136"/>
        <end position="189"/>
    </location>
</feature>
<feature type="compositionally biased region" description="Low complexity" evidence="1">
    <location>
        <begin position="54"/>
        <end position="70"/>
    </location>
</feature>
<gene>
    <name evidence="2" type="ORF">SEMRO_636_G179260.1</name>
</gene>
<organism evidence="2 3">
    <name type="scientific">Seminavis robusta</name>
    <dbReference type="NCBI Taxonomy" id="568900"/>
    <lineage>
        <taxon>Eukaryota</taxon>
        <taxon>Sar</taxon>
        <taxon>Stramenopiles</taxon>
        <taxon>Ochrophyta</taxon>
        <taxon>Bacillariophyta</taxon>
        <taxon>Bacillariophyceae</taxon>
        <taxon>Bacillariophycidae</taxon>
        <taxon>Naviculales</taxon>
        <taxon>Naviculaceae</taxon>
        <taxon>Seminavis</taxon>
    </lineage>
</organism>
<feature type="compositionally biased region" description="Acidic residues" evidence="1">
    <location>
        <begin position="71"/>
        <end position="82"/>
    </location>
</feature>
<evidence type="ECO:0000256" key="1">
    <source>
        <dbReference type="SAM" id="MobiDB-lite"/>
    </source>
</evidence>
<dbReference type="AlphaFoldDB" id="A0A9N8HJ49"/>
<feature type="region of interest" description="Disordered" evidence="1">
    <location>
        <begin position="42"/>
        <end position="122"/>
    </location>
</feature>
<feature type="compositionally biased region" description="Basic and acidic residues" evidence="1">
    <location>
        <begin position="150"/>
        <end position="171"/>
    </location>
</feature>
<dbReference type="Proteomes" id="UP001153069">
    <property type="component" value="Unassembled WGS sequence"/>
</dbReference>
<keyword evidence="3" id="KW-1185">Reference proteome</keyword>
<accession>A0A9N8HJ49</accession>
<name>A0A9N8HJ49_9STRA</name>
<proteinExistence type="predicted"/>
<feature type="compositionally biased region" description="Acidic residues" evidence="1">
    <location>
        <begin position="98"/>
        <end position="117"/>
    </location>
</feature>
<reference evidence="2" key="1">
    <citation type="submission" date="2020-06" db="EMBL/GenBank/DDBJ databases">
        <authorList>
            <consortium name="Plant Systems Biology data submission"/>
        </authorList>
    </citation>
    <scope>NUCLEOTIDE SEQUENCE</scope>
    <source>
        <strain evidence="2">D6</strain>
    </source>
</reference>
<dbReference type="EMBL" id="CAICTM010000635">
    <property type="protein sequence ID" value="CAB9514165.1"/>
    <property type="molecule type" value="Genomic_DNA"/>
</dbReference>
<sequence>MFNNSAKQQLSILGMEIYFDSSLEETVAACSLFDASDADSLSLGLRSRNDGDEASSFSSGSESSDSSLSSSEEEEEEEEEEDAPSRTSISLGRLNQLYDDDAEDEEDESDREDDDDSTLGGKFVVDEEYSYLALSRLDLSDMAVKPKRKSQPDKKQSDEKAPVSKQQERRERRTRRRSKGSLQKKLASEDETKLTLKGLTFNGALAQTA</sequence>
<evidence type="ECO:0000313" key="3">
    <source>
        <dbReference type="Proteomes" id="UP001153069"/>
    </source>
</evidence>
<comment type="caution">
    <text evidence="2">The sequence shown here is derived from an EMBL/GenBank/DDBJ whole genome shotgun (WGS) entry which is preliminary data.</text>
</comment>
<protein>
    <submittedName>
        <fullName evidence="2">Uncharacterized protein</fullName>
    </submittedName>
</protein>
<evidence type="ECO:0000313" key="2">
    <source>
        <dbReference type="EMBL" id="CAB9514165.1"/>
    </source>
</evidence>